<organism evidence="17 18">
    <name type="scientific">Monosiga brevicollis</name>
    <name type="common">Choanoflagellate</name>
    <dbReference type="NCBI Taxonomy" id="81824"/>
    <lineage>
        <taxon>Eukaryota</taxon>
        <taxon>Choanoflagellata</taxon>
        <taxon>Craspedida</taxon>
        <taxon>Salpingoecidae</taxon>
        <taxon>Monosiga</taxon>
    </lineage>
</organism>
<dbReference type="InterPro" id="IPR014821">
    <property type="entry name" value="Ins145_P3_rcpt"/>
</dbReference>
<feature type="coiled-coil region" evidence="13">
    <location>
        <begin position="2627"/>
        <end position="2661"/>
    </location>
</feature>
<keyword evidence="11" id="KW-1071">Ligand-gated ion channel</keyword>
<feature type="domain" description="MIR" evidence="16">
    <location>
        <begin position="126"/>
        <end position="180"/>
    </location>
</feature>
<feature type="transmembrane region" description="Helical" evidence="15">
    <location>
        <begin position="2351"/>
        <end position="2370"/>
    </location>
</feature>
<dbReference type="KEGG" id="mbr:MONBRDRAFT_37956"/>
<dbReference type="Gene3D" id="1.25.10.30">
    <property type="entry name" value="IP3 receptor type 1 binding core, RIH domain"/>
    <property type="match status" value="1"/>
</dbReference>
<feature type="transmembrane region" description="Helical" evidence="15">
    <location>
        <begin position="2502"/>
        <end position="2525"/>
    </location>
</feature>
<dbReference type="Proteomes" id="UP000001357">
    <property type="component" value="Unassembled WGS sequence"/>
</dbReference>
<evidence type="ECO:0000256" key="13">
    <source>
        <dbReference type="SAM" id="Coils"/>
    </source>
</evidence>
<evidence type="ECO:0000313" key="18">
    <source>
        <dbReference type="Proteomes" id="UP000001357"/>
    </source>
</evidence>
<protein>
    <recommendedName>
        <fullName evidence="16">MIR domain-containing protein</fullName>
    </recommendedName>
</protein>
<dbReference type="RefSeq" id="XP_001747685.1">
    <property type="nucleotide sequence ID" value="XM_001747633.1"/>
</dbReference>
<dbReference type="Gene3D" id="2.80.10.50">
    <property type="match status" value="2"/>
</dbReference>
<dbReference type="Pfam" id="PF08454">
    <property type="entry name" value="RIH_assoc"/>
    <property type="match status" value="1"/>
</dbReference>
<dbReference type="eggNOG" id="KOG3533">
    <property type="taxonomic scope" value="Eukaryota"/>
</dbReference>
<keyword evidence="10" id="KW-0675">Receptor</keyword>
<evidence type="ECO:0000259" key="16">
    <source>
        <dbReference type="PROSITE" id="PS50919"/>
    </source>
</evidence>
<dbReference type="InterPro" id="IPR015925">
    <property type="entry name" value="Ryanodine_IP3_receptor"/>
</dbReference>
<reference evidence="17 18" key="1">
    <citation type="journal article" date="2008" name="Nature">
        <title>The genome of the choanoflagellate Monosiga brevicollis and the origin of metazoans.</title>
        <authorList>
            <consortium name="JGI Sequencing"/>
            <person name="King N."/>
            <person name="Westbrook M.J."/>
            <person name="Young S.L."/>
            <person name="Kuo A."/>
            <person name="Abedin M."/>
            <person name="Chapman J."/>
            <person name="Fairclough S."/>
            <person name="Hellsten U."/>
            <person name="Isogai Y."/>
            <person name="Letunic I."/>
            <person name="Marr M."/>
            <person name="Pincus D."/>
            <person name="Putnam N."/>
            <person name="Rokas A."/>
            <person name="Wright K.J."/>
            <person name="Zuzow R."/>
            <person name="Dirks W."/>
            <person name="Good M."/>
            <person name="Goodstein D."/>
            <person name="Lemons D."/>
            <person name="Li W."/>
            <person name="Lyons J.B."/>
            <person name="Morris A."/>
            <person name="Nichols S."/>
            <person name="Richter D.J."/>
            <person name="Salamov A."/>
            <person name="Bork P."/>
            <person name="Lim W.A."/>
            <person name="Manning G."/>
            <person name="Miller W.T."/>
            <person name="McGinnis W."/>
            <person name="Shapiro H."/>
            <person name="Tjian R."/>
            <person name="Grigoriev I.V."/>
            <person name="Rokhsar D."/>
        </authorList>
    </citation>
    <scope>NUCLEOTIDE SEQUENCE [LARGE SCALE GENOMIC DNA]</scope>
    <source>
        <strain evidence="18">MX1 / ATCC 50154</strain>
    </source>
</reference>
<dbReference type="Gene3D" id="1.10.287.70">
    <property type="match status" value="1"/>
</dbReference>
<comment type="similarity">
    <text evidence="2">Belongs to the InsP3 receptor family.</text>
</comment>
<evidence type="ECO:0000256" key="15">
    <source>
        <dbReference type="SAM" id="Phobius"/>
    </source>
</evidence>
<dbReference type="SMART" id="SM00472">
    <property type="entry name" value="MIR"/>
    <property type="match status" value="4"/>
</dbReference>
<dbReference type="InterPro" id="IPR036300">
    <property type="entry name" value="MIR_dom_sf"/>
</dbReference>
<evidence type="ECO:0000256" key="7">
    <source>
        <dbReference type="ARBA" id="ARBA00022989"/>
    </source>
</evidence>
<dbReference type="STRING" id="81824.A9V4T6"/>
<dbReference type="GO" id="GO:0070679">
    <property type="term" value="F:inositol 1,4,5 trisphosphate binding"/>
    <property type="evidence" value="ECO:0007669"/>
    <property type="project" value="InterPro"/>
</dbReference>
<dbReference type="PANTHER" id="PTHR13715">
    <property type="entry name" value="RYANODINE RECEPTOR AND IP3 RECEPTOR"/>
    <property type="match status" value="1"/>
</dbReference>
<comment type="subcellular location">
    <subcellularLocation>
        <location evidence="1">Endoplasmic reticulum membrane</location>
        <topology evidence="1">Multi-pass membrane protein</topology>
    </subcellularLocation>
</comment>
<gene>
    <name evidence="17" type="ORF">MONBRDRAFT_37956</name>
</gene>
<evidence type="ECO:0000256" key="5">
    <source>
        <dbReference type="ARBA" id="ARBA00022737"/>
    </source>
</evidence>
<proteinExistence type="inferred from homology"/>
<evidence type="ECO:0000256" key="1">
    <source>
        <dbReference type="ARBA" id="ARBA00004477"/>
    </source>
</evidence>
<keyword evidence="5" id="KW-0677">Repeat</keyword>
<evidence type="ECO:0000256" key="8">
    <source>
        <dbReference type="ARBA" id="ARBA00023065"/>
    </source>
</evidence>
<feature type="transmembrane region" description="Helical" evidence="15">
    <location>
        <begin position="2204"/>
        <end position="2224"/>
    </location>
</feature>
<dbReference type="OMA" id="GSWLYIM"/>
<dbReference type="GeneID" id="5893030"/>
<sequence>MDIGADGKHSGPLCYGDIVSLFLTDGPEYTGFLSTLGNIDNRVVVRPQSSKRSVKVPRKFRDCLFQIWPMHRYMAQQQYEKELAKRSQDKSSKITIMADMVYLKQLQQAAELEREQNEQESHKILKSPVQYGNVIQLLHLKSNKFLTVNKRLTGLVEKSAMRVTLEHVGNEGSWLSISPFYKHRSINDSVFVGDKVYVKAVGANQLLHASTMRLADNPGCAEVNVTNCQDSWKIMLYYEYDKDAAAYLKGGDVVRLFHVEENKHLSADRLARRDDPVSVYLRTVGRTEKANVASSKSLWEVEVVSEELTYGGNGRWDSFYRFKHLSTDEYLMAIDPNVSEDTHESIRSGSRKGRRRLLLATTTKRHDVNTIFELDSTQPMGGDERVTSDAFVRLKHVASGCWVRALDQFLDGIVGGVINTKPQLMEVGASTERDDREAFAVVPVNNSEIRDLDFCSDTVRVLESNARRIRNGSISLVQRTQQHRLLEDLLFFLLDLEGRSAEGVDVTQLTGRPNKDRQRLMREQDVLKQLFYTLKCPFTAEACQGCVGSMISDMQDIFEAKYKWVRELCRLCYTLIRFLAMDYRRNQEIIAQHFGFMQSQIGYDLLAEDTITHLLNSNRKLMEKHITHKEVDNFLNLVRSKREPRYIECLSDLCTSNGTAIAGTQELICAAVLENPRNADLFFNTQDKYGVIMVDWLEEGIHKDKALHDFASPSIPEDEQSLDMYRAQLDLFAQMCMDRQYKGINKLRSRMDVRLILKAMSNPSLSDSLRASFCRLMLHLHVDSEPQETVTPVNYARLWKDIPLSMDVTTYSYRSDVHQSHSVRFQGTMLFVSQYLDALDESGQDAFSHADRNKLTLEVVTLARYMIFFGFYDFQELVKLVKRLLRILDATNESTRILDDNIDADTQVVLDTKQQIIEILSFYMDVRLDFRLSRLLVFFRNTLGTTRPDSRMSTGARGSMSSTPPMRRRNSGAFGTDVDQKRFLRMARSIFAQGVHDEQDLEGEGDDEAGYDESLMQDISAAAATGDMDDHFTRAFLRVLLNLTVLDHSDVVSGALKLLFRNFNQRRELIEAFQQVQLLVSETDVEVYRNTRKDLDRLRSMVEKSELWVYAMEDGSSAAAAAAQQNFAVIKRVLVNVSELCLVDFRESRLHHQRLLRNLKAHSEIMQLLKMPCDVSDPAIQDIHCEAHKFLQAFCNGNKENQAEMSQHVGYFIDQIRDGAEMADETLISIYANNSDLCRSVSKATLTAFMAAVGVRGMRRVSHIRFLKTILRPDGQVLPHVQTMVIEAMASVAADFLQFYNDPTAFRQLEILLRDADEDLLTTRRGDPTDELLCHIELIELISLCTEGMNSNTERLCQSLVPLDAVVIRHPDTPPQVKVPYTFFLIHCYLETEVEVKELHSSNDMWRLLDNFVEDIERFCSPDYDMGISSFNDYVTECITNAMRLYFRILTDSEYGALPNTSKATFVRVVQAMCTLAAKTAQVRLMNVNIITTLNLLVDFAHHRGVQLGNLLEAQVKETVETCKHGPANSISKWVRRAKKRVEGSDSLAEAKTSSGATKGRPTSADGERSMAKQVVDQLEHMIHFLVRSLTPSSRVEESILVDVLHHPHRLREMDSGLDQEVFLAKLIAHIRCRDSDDPDSVDKDLRLQVLSVLNRMLSPELYTGDDRTLRLALLTTFFDDDALSDPTFHLNPTDTLEVSEAVQDLLDHSGASVLVIELIMTSDHTQTFYEVGSQSLAVDVVDWIASGVSHADRTVYSDVALLACPWCCWQALQLGINLLEDGNENTQASFYEFFRANDSTNFFAKIQDKMAKSKLDLKQDEDSVKREKSADDSSCMVAILRLLQLLCENHNSQLQNYLRVQKDNKTSYNLVLETVKYLDNYGLALTLSDQNVGNIVQALSTLTEYCQGPCPANQETVASHESNGLDIVVKELLLYEFPELEKGLRARRRMRTRPELLLEVKKQASALLLSVMESRQDEALAHRILFNMDKHQLVNIIYKLYAAMEDDDDAERDITCTSPCACPQCRRDVGHSIYVLAVTLAHRNAELARLLQQRNLIPDKEQEEAEKQPVVENTPMQRAIAYYAQYTDSIEIYRNGRLEQIHFPIPAICNYLSDNSKEKVLLETDVDEQNSKIPEFFQSVFLLYEEMKWQKRLKSRQRIYDVTVLYSLWKSQAFVLGLLLNVLVAGTFPYDTFEMQSSWRVLLLLYSLAFLGWVGTAVCWDVWRRRNQKLPVSERIVQLETLLNKWKRRDEEEDEEEQSHISLDDYNWRALQLAVVLTSFALVFSNVVAPVIYTLGVLQVINSLIMLVSFLGSHMSTYLESEARSSTREEEGDDDVARVRVDRMLNDKSLIYHVGYVCVTILGLCWDFLPIDDVAFGTFWFSLLLVDIVFYNPTLRTVIESVTKNGMSILLTSLFALIFVYMFSILGYMYFQDHFIMDVDDEWGEQDNVQQRERACDTLFACIITTLNHGLRNGGGVGDVLRQVGRGESKFGARVVYDMSFFFFMIVITLNLILGIIIDTFTNIREDKEKKMERLRNTCFICGLERSEFDAKGQSFEMHIKRDHDLWSYLNFIVLLLTKDETEFTGPESYVFEKLNPRDADLSWFPRLQALSLISSDAENDEQAMLRNLNNKLLENTKTMQSLQAQLSSLQKSVAKSRRRHKTDLISG</sequence>
<name>A9V4T6_MONBE</name>
<keyword evidence="3" id="KW-0813">Transport</keyword>
<dbReference type="PANTHER" id="PTHR13715:SF102">
    <property type="entry name" value="INOSITOL 1,4,5-TRISPHOSPHATE RECEPTOR"/>
    <property type="match status" value="1"/>
</dbReference>
<evidence type="ECO:0000256" key="4">
    <source>
        <dbReference type="ARBA" id="ARBA00022692"/>
    </source>
</evidence>
<feature type="domain" description="MIR" evidence="16">
    <location>
        <begin position="245"/>
        <end position="304"/>
    </location>
</feature>
<keyword evidence="4 15" id="KW-0812">Transmembrane</keyword>
<accession>A9V4T6</accession>
<dbReference type="SUPFAM" id="SSF82109">
    <property type="entry name" value="MIR domain"/>
    <property type="match status" value="2"/>
</dbReference>
<dbReference type="GO" id="GO:0005789">
    <property type="term" value="C:endoplasmic reticulum membrane"/>
    <property type="evidence" value="ECO:0007669"/>
    <property type="project" value="UniProtKB-SubCell"/>
</dbReference>
<feature type="transmembrane region" description="Helical" evidence="15">
    <location>
        <begin position="2408"/>
        <end position="2432"/>
    </location>
</feature>
<dbReference type="InterPro" id="IPR013662">
    <property type="entry name" value="RIH_assoc-dom"/>
</dbReference>
<keyword evidence="6" id="KW-0256">Endoplasmic reticulum</keyword>
<dbReference type="PRINTS" id="PR00779">
    <property type="entry name" value="INSP3RECEPTR"/>
</dbReference>
<evidence type="ECO:0000313" key="17">
    <source>
        <dbReference type="EMBL" id="EDQ87425.1"/>
    </source>
</evidence>
<dbReference type="InParanoid" id="A9V4T6"/>
<evidence type="ECO:0000256" key="6">
    <source>
        <dbReference type="ARBA" id="ARBA00022824"/>
    </source>
</evidence>
<keyword evidence="18" id="KW-1185">Reference proteome</keyword>
<evidence type="ECO:0000256" key="9">
    <source>
        <dbReference type="ARBA" id="ARBA00023136"/>
    </source>
</evidence>
<keyword evidence="8" id="KW-0406">Ion transport</keyword>
<evidence type="ECO:0000256" key="10">
    <source>
        <dbReference type="ARBA" id="ARBA00023170"/>
    </source>
</evidence>
<dbReference type="Pfam" id="PF00520">
    <property type="entry name" value="Ion_trans"/>
    <property type="match status" value="1"/>
</dbReference>
<evidence type="ECO:0000256" key="2">
    <source>
        <dbReference type="ARBA" id="ARBA00009453"/>
    </source>
</evidence>
<dbReference type="EMBL" id="CH991559">
    <property type="protein sequence ID" value="EDQ87425.1"/>
    <property type="molecule type" value="Genomic_DNA"/>
</dbReference>
<feature type="transmembrane region" description="Helical" evidence="15">
    <location>
        <begin position="2300"/>
        <end position="2320"/>
    </location>
</feature>
<dbReference type="Pfam" id="PF08709">
    <property type="entry name" value="Ins145_P3_rec"/>
    <property type="match status" value="1"/>
</dbReference>
<dbReference type="FunFam" id="1.10.287.70:FF:000311">
    <property type="entry name" value="Predicted protein"/>
    <property type="match status" value="1"/>
</dbReference>
<keyword evidence="12" id="KW-0407">Ion channel</keyword>
<dbReference type="GO" id="GO:0005220">
    <property type="term" value="F:inositol 1,4,5-trisphosphate-gated calcium channel activity"/>
    <property type="evidence" value="ECO:0007669"/>
    <property type="project" value="InterPro"/>
</dbReference>
<feature type="transmembrane region" description="Helical" evidence="15">
    <location>
        <begin position="2376"/>
        <end position="2396"/>
    </location>
</feature>
<dbReference type="FunCoup" id="A9V4T6">
    <property type="interactions" value="911"/>
</dbReference>
<dbReference type="InterPro" id="IPR000699">
    <property type="entry name" value="RIH_dom"/>
</dbReference>
<keyword evidence="9 15" id="KW-0472">Membrane</keyword>
<dbReference type="PROSITE" id="PS50919">
    <property type="entry name" value="MIR"/>
    <property type="match status" value="2"/>
</dbReference>
<dbReference type="InterPro" id="IPR035910">
    <property type="entry name" value="RyR/IP3R_RIH_dom_sf"/>
</dbReference>
<dbReference type="SUPFAM" id="SSF100909">
    <property type="entry name" value="IP3 receptor type 1 binding core, domain 2"/>
    <property type="match status" value="2"/>
</dbReference>
<feature type="transmembrane region" description="Helical" evidence="15">
    <location>
        <begin position="2271"/>
        <end position="2294"/>
    </location>
</feature>
<keyword evidence="13" id="KW-0175">Coiled coil</keyword>
<dbReference type="InterPro" id="IPR016093">
    <property type="entry name" value="MIR_motif"/>
</dbReference>
<feature type="region of interest" description="Disordered" evidence="14">
    <location>
        <begin position="949"/>
        <end position="972"/>
    </location>
</feature>
<keyword evidence="7 15" id="KW-1133">Transmembrane helix</keyword>
<evidence type="ECO:0000256" key="3">
    <source>
        <dbReference type="ARBA" id="ARBA00022448"/>
    </source>
</evidence>
<dbReference type="Pfam" id="PF02815">
    <property type="entry name" value="MIR"/>
    <property type="match status" value="1"/>
</dbReference>
<evidence type="ECO:0000256" key="14">
    <source>
        <dbReference type="SAM" id="MobiDB-lite"/>
    </source>
</evidence>
<dbReference type="Pfam" id="PF01365">
    <property type="entry name" value="RYDR_ITPR"/>
    <property type="match status" value="2"/>
</dbReference>
<feature type="region of interest" description="Disordered" evidence="14">
    <location>
        <begin position="1545"/>
        <end position="1571"/>
    </location>
</feature>
<dbReference type="FunFam" id="1.25.10.30:FF:000003">
    <property type="entry name" value="Protein CBR-ITR-1, isoform a"/>
    <property type="match status" value="1"/>
</dbReference>
<evidence type="ECO:0000256" key="12">
    <source>
        <dbReference type="ARBA" id="ARBA00023303"/>
    </source>
</evidence>
<dbReference type="InterPro" id="IPR000493">
    <property type="entry name" value="InsP3_rcpt"/>
</dbReference>
<evidence type="ECO:0000256" key="11">
    <source>
        <dbReference type="ARBA" id="ARBA00023286"/>
    </source>
</evidence>
<dbReference type="InterPro" id="IPR005821">
    <property type="entry name" value="Ion_trans_dom"/>
</dbReference>